<organism evidence="1 2">
    <name type="scientific">Tetranychus urticae</name>
    <name type="common">Two-spotted spider mite</name>
    <dbReference type="NCBI Taxonomy" id="32264"/>
    <lineage>
        <taxon>Eukaryota</taxon>
        <taxon>Metazoa</taxon>
        <taxon>Ecdysozoa</taxon>
        <taxon>Arthropoda</taxon>
        <taxon>Chelicerata</taxon>
        <taxon>Arachnida</taxon>
        <taxon>Acari</taxon>
        <taxon>Acariformes</taxon>
        <taxon>Trombidiformes</taxon>
        <taxon>Prostigmata</taxon>
        <taxon>Eleutherengona</taxon>
        <taxon>Raphignathae</taxon>
        <taxon>Tetranychoidea</taxon>
        <taxon>Tetranychidae</taxon>
        <taxon>Tetranychus</taxon>
    </lineage>
</organism>
<dbReference type="AlphaFoldDB" id="T1L214"/>
<reference evidence="1" key="2">
    <citation type="submission" date="2015-06" db="UniProtKB">
        <authorList>
            <consortium name="EnsemblMetazoa"/>
        </authorList>
    </citation>
    <scope>IDENTIFICATION</scope>
</reference>
<dbReference type="Proteomes" id="UP000015104">
    <property type="component" value="Unassembled WGS sequence"/>
</dbReference>
<keyword evidence="2" id="KW-1185">Reference proteome</keyword>
<dbReference type="HOGENOM" id="CLU_1339099_0_0_1"/>
<accession>T1L214</accession>
<evidence type="ECO:0000313" key="1">
    <source>
        <dbReference type="EnsemblMetazoa" id="tetur32g01660.1"/>
    </source>
</evidence>
<evidence type="ECO:0000313" key="2">
    <source>
        <dbReference type="Proteomes" id="UP000015104"/>
    </source>
</evidence>
<dbReference type="EnsemblMetazoa" id="tetur32g01660.1">
    <property type="protein sequence ID" value="tetur32g01660.1"/>
    <property type="gene ID" value="tetur32g01660"/>
</dbReference>
<sequence>MESYNLCSGNLEETRVYLKHIFTSFVIPQIIQTPNHPYPIGFEVAKGIANSLRPIRPAIRWQTILYYWYEILNIPFPYKLSIGHRLLLAFSKFSFTVLLRFRFMYNLFNRALRRRVQRAEQFKEKIESALAAKYPDSKYSAGCPYKLTLDWVSSKPITPSDVIPDINDNDTRLNVKLHHNLKAAYERMRLTPPSGVRSYYIRVVF</sequence>
<reference evidence="2" key="1">
    <citation type="submission" date="2011-08" db="EMBL/GenBank/DDBJ databases">
        <authorList>
            <person name="Rombauts S."/>
        </authorList>
    </citation>
    <scope>NUCLEOTIDE SEQUENCE</scope>
    <source>
        <strain evidence="2">London</strain>
    </source>
</reference>
<proteinExistence type="predicted"/>
<name>T1L214_TETUR</name>
<protein>
    <submittedName>
        <fullName evidence="1">Uncharacterized protein</fullName>
    </submittedName>
</protein>
<dbReference type="EMBL" id="CAEY01000924">
    <property type="status" value="NOT_ANNOTATED_CDS"/>
    <property type="molecule type" value="Genomic_DNA"/>
</dbReference>